<organism evidence="1">
    <name type="scientific">uncultured Acidimicrobiales bacterium</name>
    <dbReference type="NCBI Taxonomy" id="310071"/>
    <lineage>
        <taxon>Bacteria</taxon>
        <taxon>Bacillati</taxon>
        <taxon>Actinomycetota</taxon>
        <taxon>Acidimicrobiia</taxon>
        <taxon>Acidimicrobiales</taxon>
        <taxon>environmental samples</taxon>
    </lineage>
</organism>
<dbReference type="EMBL" id="CADCSZ010000111">
    <property type="protein sequence ID" value="CAA9242314.1"/>
    <property type="molecule type" value="Genomic_DNA"/>
</dbReference>
<dbReference type="SUPFAM" id="SSF52833">
    <property type="entry name" value="Thioredoxin-like"/>
    <property type="match status" value="1"/>
</dbReference>
<evidence type="ECO:0000313" key="1">
    <source>
        <dbReference type="EMBL" id="CAA9242314.1"/>
    </source>
</evidence>
<protein>
    <recommendedName>
        <fullName evidence="2">Thioredoxin domain-containing protein</fullName>
    </recommendedName>
</protein>
<reference evidence="1" key="1">
    <citation type="submission" date="2020-02" db="EMBL/GenBank/DDBJ databases">
        <authorList>
            <person name="Meier V. D."/>
        </authorList>
    </citation>
    <scope>NUCLEOTIDE SEQUENCE</scope>
    <source>
        <strain evidence="1">AVDCRST_MAG76</strain>
    </source>
</reference>
<proteinExistence type="predicted"/>
<dbReference type="Gene3D" id="3.40.30.10">
    <property type="entry name" value="Glutaredoxin"/>
    <property type="match status" value="1"/>
</dbReference>
<sequence>MERLLVAAVLVAVVAALALLVERRRRSDAPSQPRRWPVPAQLDRTDFEGAAAPWLGALFTSATCDSCGRIEKMVQPLASPSLTVTVLPWQDHRALHDRYGIEAVPCFVLADEHGVVRYGFVGREVTATDLWAAVAQARAVGSAPEAP</sequence>
<evidence type="ECO:0008006" key="2">
    <source>
        <dbReference type="Google" id="ProtNLM"/>
    </source>
</evidence>
<accession>A0A6J4I4J7</accession>
<dbReference type="InterPro" id="IPR036249">
    <property type="entry name" value="Thioredoxin-like_sf"/>
</dbReference>
<dbReference type="AlphaFoldDB" id="A0A6J4I4J7"/>
<gene>
    <name evidence="1" type="ORF">AVDCRST_MAG76-1832</name>
</gene>
<name>A0A6J4I4J7_9ACTN</name>